<protein>
    <recommendedName>
        <fullName evidence="4">Quinol:cytochrome C oxidoreductase</fullName>
    </recommendedName>
</protein>
<sequence>MASVHSIPSIEEQFEFTSDAKRRLLIGGAIGLVLVIGGAFLLASGGGHEAAHHGAEHAAGSHDGGHEGGSWMTRIWANIWLNAVYFTGISVVGMFFMSYNYLAQAGWSVVFKRIPEAMPAFLPVTGVIMLVTFFLGGHDLFHWTHSDLYDPASEHFDPIINGKKGFLNTPFFLIRLVIYFVAWYFLWRVLRNASLQEDEIGGLDNYNKSVKYGVTFLVIFAVTSSTSAWDFVMSIDTHWFSTMFGWYTLASWHVAGLAVITLTVVSLREKGYLKAVNSSHLRDLGKFVFAFSIFWTYVWFAQFLLIYYANLPEETIYYKERFAGFGGIYKAPFFISLFLNFFFPFLVLMTRDAKATHSILKVACWSVLIGHYFDFYTNIMPGTVGASGGFGPVEFGFILLFACSFIWFVSAQLAKANLIPKNHPMLEESLHHDIA</sequence>
<feature type="transmembrane region" description="Helical" evidence="1">
    <location>
        <begin position="79"/>
        <end position="99"/>
    </location>
</feature>
<evidence type="ECO:0008006" key="4">
    <source>
        <dbReference type="Google" id="ProtNLM"/>
    </source>
</evidence>
<evidence type="ECO:0000313" key="3">
    <source>
        <dbReference type="Proteomes" id="UP000557307"/>
    </source>
</evidence>
<keyword evidence="1" id="KW-0472">Membrane</keyword>
<evidence type="ECO:0000256" key="1">
    <source>
        <dbReference type="SAM" id="Phobius"/>
    </source>
</evidence>
<accession>A0A840TPI9</accession>
<dbReference type="PANTHER" id="PTHR43044:SF1">
    <property type="entry name" value="QUINOL:CYTOCHROME C OXIDOREDUCTASE QUINONE-BINDING SUBUNIT 2"/>
    <property type="match status" value="1"/>
</dbReference>
<comment type="caution">
    <text evidence="2">The sequence shown here is derived from an EMBL/GenBank/DDBJ whole genome shotgun (WGS) entry which is preliminary data.</text>
</comment>
<keyword evidence="1" id="KW-0812">Transmembrane</keyword>
<evidence type="ECO:0000313" key="2">
    <source>
        <dbReference type="EMBL" id="MBB5284825.1"/>
    </source>
</evidence>
<feature type="transmembrane region" description="Helical" evidence="1">
    <location>
        <begin position="172"/>
        <end position="190"/>
    </location>
</feature>
<feature type="transmembrane region" description="Helical" evidence="1">
    <location>
        <begin position="120"/>
        <end position="141"/>
    </location>
</feature>
<feature type="transmembrane region" description="Helical" evidence="1">
    <location>
        <begin position="24"/>
        <end position="43"/>
    </location>
</feature>
<feature type="transmembrane region" description="Helical" evidence="1">
    <location>
        <begin position="359"/>
        <end position="375"/>
    </location>
</feature>
<feature type="transmembrane region" description="Helical" evidence="1">
    <location>
        <begin position="210"/>
        <end position="232"/>
    </location>
</feature>
<reference evidence="2 3" key="1">
    <citation type="submission" date="2020-08" db="EMBL/GenBank/DDBJ databases">
        <title>Genomic Encyclopedia of Type Strains, Phase IV (KMG-IV): sequencing the most valuable type-strain genomes for metagenomic binning, comparative biology and taxonomic classification.</title>
        <authorList>
            <person name="Goeker M."/>
        </authorList>
    </citation>
    <scope>NUCLEOTIDE SEQUENCE [LARGE SCALE GENOMIC DNA]</scope>
    <source>
        <strain evidence="2 3">DSM 105074</strain>
    </source>
</reference>
<feature type="transmembrane region" description="Helical" evidence="1">
    <location>
        <begin position="395"/>
        <end position="414"/>
    </location>
</feature>
<dbReference type="Proteomes" id="UP000557307">
    <property type="component" value="Unassembled WGS sequence"/>
</dbReference>
<dbReference type="AlphaFoldDB" id="A0A840TPI9"/>
<dbReference type="PANTHER" id="PTHR43044">
    <property type="match status" value="1"/>
</dbReference>
<name>A0A840TPI9_9BACT</name>
<feature type="transmembrane region" description="Helical" evidence="1">
    <location>
        <begin position="287"/>
        <end position="308"/>
    </location>
</feature>
<organism evidence="2 3">
    <name type="scientific">Rhabdobacter roseus</name>
    <dbReference type="NCBI Taxonomy" id="1655419"/>
    <lineage>
        <taxon>Bacteria</taxon>
        <taxon>Pseudomonadati</taxon>
        <taxon>Bacteroidota</taxon>
        <taxon>Cytophagia</taxon>
        <taxon>Cytophagales</taxon>
        <taxon>Cytophagaceae</taxon>
        <taxon>Rhabdobacter</taxon>
    </lineage>
</organism>
<gene>
    <name evidence="2" type="ORF">HNQ92_002973</name>
</gene>
<dbReference type="EMBL" id="JACHGF010000004">
    <property type="protein sequence ID" value="MBB5284825.1"/>
    <property type="molecule type" value="Genomic_DNA"/>
</dbReference>
<keyword evidence="3" id="KW-1185">Reference proteome</keyword>
<feature type="transmembrane region" description="Helical" evidence="1">
    <location>
        <begin position="244"/>
        <end position="267"/>
    </location>
</feature>
<keyword evidence="1" id="KW-1133">Transmembrane helix</keyword>
<feature type="transmembrane region" description="Helical" evidence="1">
    <location>
        <begin position="328"/>
        <end position="347"/>
    </location>
</feature>
<proteinExistence type="predicted"/>
<dbReference type="RefSeq" id="WP_184174781.1">
    <property type="nucleotide sequence ID" value="NZ_JACHGF010000004.1"/>
</dbReference>